<dbReference type="InterPro" id="IPR012476">
    <property type="entry name" value="GLE1"/>
</dbReference>
<keyword evidence="5" id="KW-0653">Protein transport</keyword>
<evidence type="ECO:0000256" key="12">
    <source>
        <dbReference type="ARBA" id="ARBA00030897"/>
    </source>
</evidence>
<evidence type="ECO:0000256" key="2">
    <source>
        <dbReference type="ARBA" id="ARBA00011056"/>
    </source>
</evidence>
<evidence type="ECO:0000256" key="6">
    <source>
        <dbReference type="ARBA" id="ARBA00023010"/>
    </source>
</evidence>
<dbReference type="GO" id="GO:0000822">
    <property type="term" value="F:inositol hexakisphosphate binding"/>
    <property type="evidence" value="ECO:0007669"/>
    <property type="project" value="TreeGrafter"/>
</dbReference>
<sequence length="598" mass="69401">MPHFVSTKDEIVQNMEDIASDFACLKISALQKASRISGEVDKITIGPDSIVNESESERSENIENERNSCNITVPQKSVCPQHKIYMQSGITFSVKKILLESEYQRKEEVQKKIACHWQHMKENGKVIQKRMAMSRSHMVKERERKSKENYAYILAEERMAEQEEIRKRHERQKEVEEYRKEMKEKEELTKEIMILRNVYNQKNNDFKKYAMEHCNCMEHCKDKNSFAIILSSYDTKLEELHLQLKFIDEKIKIGEITPADLNIMVKLVQQIDEMLSIFKSEIDKINVRCEVNSTGAENTVHSHTTPLSDSQQAFSNSQAVHEPVISEQTSTDNEVQKYEDEEKRGNVQTENMISTNISQETSLIVNVERNVSTTESDKDHLYKYVDKELLEIYVNNKKFLENHVKIFDEFLQSPSMKKFRFECQKAINIPVNAISGISQQHLTDKYERLHILLMGKSWPNVNEHPHGADFCKNILAKKLVNQGETLVSSKPKMAFPIAAIIVALWSDHSDFGDLLLSHFYNVCPFTVPIFMPRMVGQSDNDYYKLMGYKYAEDGTIEKHDKFLKRMSGLMRLYASITITTQRKGTAKTNPHGLQNAWR</sequence>
<evidence type="ECO:0000256" key="7">
    <source>
        <dbReference type="ARBA" id="ARBA00023132"/>
    </source>
</evidence>
<reference evidence="15" key="1">
    <citation type="submission" date="2025-08" db="UniProtKB">
        <authorList>
            <consortium name="RefSeq"/>
        </authorList>
    </citation>
    <scope>IDENTIFICATION</scope>
    <source>
        <tissue evidence="15">Muscle</tissue>
    </source>
</reference>
<dbReference type="GeneID" id="117238165"/>
<dbReference type="GO" id="GO:0015031">
    <property type="term" value="P:protein transport"/>
    <property type="evidence" value="ECO:0007669"/>
    <property type="project" value="UniProtKB-KW"/>
</dbReference>
<evidence type="ECO:0000256" key="10">
    <source>
        <dbReference type="ARBA" id="ARBA00026227"/>
    </source>
</evidence>
<dbReference type="AlphaFoldDB" id="A0A6J3KZD8"/>
<evidence type="ECO:0000256" key="5">
    <source>
        <dbReference type="ARBA" id="ARBA00022927"/>
    </source>
</evidence>
<keyword evidence="14" id="KW-1185">Reference proteome</keyword>
<dbReference type="GO" id="GO:0005737">
    <property type="term" value="C:cytoplasm"/>
    <property type="evidence" value="ECO:0007669"/>
    <property type="project" value="TreeGrafter"/>
</dbReference>
<comment type="similarity">
    <text evidence="2">Belongs to the GLE1 family.</text>
</comment>
<evidence type="ECO:0000256" key="11">
    <source>
        <dbReference type="ARBA" id="ARBA00029983"/>
    </source>
</evidence>
<keyword evidence="7" id="KW-0906">Nuclear pore complex</keyword>
<evidence type="ECO:0000256" key="4">
    <source>
        <dbReference type="ARBA" id="ARBA00022816"/>
    </source>
</evidence>
<gene>
    <name evidence="15" type="primary">LOC117238165</name>
</gene>
<evidence type="ECO:0000256" key="1">
    <source>
        <dbReference type="ARBA" id="ARBA00004567"/>
    </source>
</evidence>
<dbReference type="RefSeq" id="XP_033358723.1">
    <property type="nucleotide sequence ID" value="XM_033502832.1"/>
</dbReference>
<proteinExistence type="inferred from homology"/>
<keyword evidence="6" id="KW-0811">Translocation</keyword>
<evidence type="ECO:0000256" key="3">
    <source>
        <dbReference type="ARBA" id="ARBA00022448"/>
    </source>
</evidence>
<keyword evidence="13" id="KW-0175">Coiled coil</keyword>
<evidence type="ECO:0000256" key="9">
    <source>
        <dbReference type="ARBA" id="ARBA00024680"/>
    </source>
</evidence>
<keyword evidence="8" id="KW-0539">Nucleus</keyword>
<name>A0A6J3KZD8_9HYME</name>
<dbReference type="PANTHER" id="PTHR12960:SF0">
    <property type="entry name" value="MRNA EXPORT FACTOR GLE1"/>
    <property type="match status" value="1"/>
</dbReference>
<dbReference type="GO" id="GO:0044614">
    <property type="term" value="C:nuclear pore cytoplasmic filaments"/>
    <property type="evidence" value="ECO:0007669"/>
    <property type="project" value="TreeGrafter"/>
</dbReference>
<evidence type="ECO:0000256" key="8">
    <source>
        <dbReference type="ARBA" id="ARBA00023242"/>
    </source>
</evidence>
<dbReference type="CTD" id="2733"/>
<evidence type="ECO:0000313" key="15">
    <source>
        <dbReference type="RefSeq" id="XP_033358723.1"/>
    </source>
</evidence>
<accession>A0A6J3KZD8</accession>
<dbReference type="GO" id="GO:0005543">
    <property type="term" value="F:phospholipid binding"/>
    <property type="evidence" value="ECO:0007669"/>
    <property type="project" value="TreeGrafter"/>
</dbReference>
<dbReference type="Pfam" id="PF07817">
    <property type="entry name" value="GLE1"/>
    <property type="match status" value="1"/>
</dbReference>
<protein>
    <recommendedName>
        <fullName evidence="10">mRNA export factor GLE1</fullName>
    </recommendedName>
    <alternativeName>
        <fullName evidence="12">GLE1 RNA export mediator</fullName>
    </alternativeName>
    <alternativeName>
        <fullName evidence="11">Nucleoporin GLE1</fullName>
    </alternativeName>
</protein>
<comment type="function">
    <text evidence="9">Required for the export of mRNAs containing poly(A) tails from the nucleus into the cytoplasm. May be involved in the terminal step of the mRNA transport through the nuclear pore complex (NPC).</text>
</comment>
<comment type="subcellular location">
    <subcellularLocation>
        <location evidence="1">Nucleus</location>
        <location evidence="1">Nuclear pore complex</location>
    </subcellularLocation>
</comment>
<dbReference type="Proteomes" id="UP000504631">
    <property type="component" value="Unplaced"/>
</dbReference>
<feature type="coiled-coil region" evidence="13">
    <location>
        <begin position="152"/>
        <end position="205"/>
    </location>
</feature>
<keyword evidence="4" id="KW-0509">mRNA transport</keyword>
<keyword evidence="3" id="KW-0813">Transport</keyword>
<evidence type="ECO:0000313" key="14">
    <source>
        <dbReference type="Proteomes" id="UP000504631"/>
    </source>
</evidence>
<dbReference type="PANTHER" id="PTHR12960">
    <property type="entry name" value="GLE-1-RELATED"/>
    <property type="match status" value="1"/>
</dbReference>
<dbReference type="GO" id="GO:0031369">
    <property type="term" value="F:translation initiation factor binding"/>
    <property type="evidence" value="ECO:0007669"/>
    <property type="project" value="TreeGrafter"/>
</dbReference>
<dbReference type="GO" id="GO:0016973">
    <property type="term" value="P:poly(A)+ mRNA export from nucleus"/>
    <property type="evidence" value="ECO:0007669"/>
    <property type="project" value="InterPro"/>
</dbReference>
<organism evidence="14 15">
    <name type="scientific">Bombus vosnesenskii</name>
    <dbReference type="NCBI Taxonomy" id="207650"/>
    <lineage>
        <taxon>Eukaryota</taxon>
        <taxon>Metazoa</taxon>
        <taxon>Ecdysozoa</taxon>
        <taxon>Arthropoda</taxon>
        <taxon>Hexapoda</taxon>
        <taxon>Insecta</taxon>
        <taxon>Pterygota</taxon>
        <taxon>Neoptera</taxon>
        <taxon>Endopterygota</taxon>
        <taxon>Hymenoptera</taxon>
        <taxon>Apocrita</taxon>
        <taxon>Aculeata</taxon>
        <taxon>Apoidea</taxon>
        <taxon>Anthophila</taxon>
        <taxon>Apidae</taxon>
        <taxon>Bombus</taxon>
        <taxon>Pyrobombus</taxon>
    </lineage>
</organism>
<evidence type="ECO:0000256" key="13">
    <source>
        <dbReference type="SAM" id="Coils"/>
    </source>
</evidence>
<dbReference type="Gene3D" id="1.25.40.510">
    <property type="entry name" value="GLE1-like"/>
    <property type="match status" value="1"/>
</dbReference>
<dbReference type="InterPro" id="IPR038506">
    <property type="entry name" value="GLE1-like_sf"/>
</dbReference>